<dbReference type="Proteomes" id="UP001595783">
    <property type="component" value="Unassembled WGS sequence"/>
</dbReference>
<keyword evidence="3" id="KW-1185">Reference proteome</keyword>
<keyword evidence="1" id="KW-0812">Transmembrane</keyword>
<gene>
    <name evidence="2" type="ORF">ACFOPX_06205</name>
</gene>
<evidence type="ECO:0000313" key="2">
    <source>
        <dbReference type="EMBL" id="MFC3848114.1"/>
    </source>
</evidence>
<dbReference type="EMBL" id="JBHRZO010000039">
    <property type="protein sequence ID" value="MFC3848114.1"/>
    <property type="molecule type" value="Genomic_DNA"/>
</dbReference>
<protein>
    <recommendedName>
        <fullName evidence="4">Major facilitator superfamily (MFS) profile domain-containing protein</fullName>
    </recommendedName>
</protein>
<dbReference type="RefSeq" id="WP_104752669.1">
    <property type="nucleotide sequence ID" value="NZ_FZMF01000039.1"/>
</dbReference>
<keyword evidence="1" id="KW-1133">Transmembrane helix</keyword>
<keyword evidence="1" id="KW-0472">Membrane</keyword>
<evidence type="ECO:0000256" key="1">
    <source>
        <dbReference type="SAM" id="Phobius"/>
    </source>
</evidence>
<proteinExistence type="predicted"/>
<feature type="transmembrane region" description="Helical" evidence="1">
    <location>
        <begin position="38"/>
        <end position="63"/>
    </location>
</feature>
<evidence type="ECO:0008006" key="4">
    <source>
        <dbReference type="Google" id="ProtNLM"/>
    </source>
</evidence>
<reference evidence="3" key="1">
    <citation type="journal article" date="2019" name="Int. J. Syst. Evol. Microbiol.">
        <title>The Global Catalogue of Microorganisms (GCM) 10K type strain sequencing project: providing services to taxonomists for standard genome sequencing and annotation.</title>
        <authorList>
            <consortium name="The Broad Institute Genomics Platform"/>
            <consortium name="The Broad Institute Genome Sequencing Center for Infectious Disease"/>
            <person name="Wu L."/>
            <person name="Ma J."/>
        </authorList>
    </citation>
    <scope>NUCLEOTIDE SEQUENCE [LARGE SCALE GENOMIC DNA]</scope>
    <source>
        <strain evidence="3">CCUG 53816</strain>
    </source>
</reference>
<sequence length="96" mass="10002">MFLNKNIFFLRLGQVVSGVVVSLLTFSSTSSTLAGQRLLGHATLATLPITTTLTGAFVAVCFSASIFQKYGRKRAFLGTSSLGVVGASLGVVVLFA</sequence>
<name>A0ABV7ZHR8_9HELI</name>
<feature type="transmembrane region" description="Helical" evidence="1">
    <location>
        <begin position="7"/>
        <end position="26"/>
    </location>
</feature>
<feature type="transmembrane region" description="Helical" evidence="1">
    <location>
        <begin position="75"/>
        <end position="95"/>
    </location>
</feature>
<organism evidence="2 3">
    <name type="scientific">Helicobacter baculiformis</name>
    <dbReference type="NCBI Taxonomy" id="427351"/>
    <lineage>
        <taxon>Bacteria</taxon>
        <taxon>Pseudomonadati</taxon>
        <taxon>Campylobacterota</taxon>
        <taxon>Epsilonproteobacteria</taxon>
        <taxon>Campylobacterales</taxon>
        <taxon>Helicobacteraceae</taxon>
        <taxon>Helicobacter</taxon>
    </lineage>
</organism>
<evidence type="ECO:0000313" key="3">
    <source>
        <dbReference type="Proteomes" id="UP001595783"/>
    </source>
</evidence>
<comment type="caution">
    <text evidence="2">The sequence shown here is derived from an EMBL/GenBank/DDBJ whole genome shotgun (WGS) entry which is preliminary data.</text>
</comment>
<accession>A0ABV7ZHR8</accession>